<evidence type="ECO:0000313" key="4">
    <source>
        <dbReference type="Proteomes" id="UP000030004"/>
    </source>
</evidence>
<evidence type="ECO:0000256" key="2">
    <source>
        <dbReference type="SAM" id="Phobius"/>
    </source>
</evidence>
<dbReference type="eggNOG" id="ENOG5033A07">
    <property type="taxonomic scope" value="Bacteria"/>
</dbReference>
<keyword evidence="2" id="KW-0812">Transmembrane</keyword>
<gene>
    <name evidence="3" type="ORF">ATO9_10160</name>
</gene>
<name>A0A0A0EFZ5_9RHOB</name>
<dbReference type="AlphaFoldDB" id="A0A0A0EFZ5"/>
<keyword evidence="4" id="KW-1185">Reference proteome</keyword>
<organism evidence="3 4">
    <name type="scientific">Pseudooceanicola atlanticus</name>
    <dbReference type="NCBI Taxonomy" id="1461694"/>
    <lineage>
        <taxon>Bacteria</taxon>
        <taxon>Pseudomonadati</taxon>
        <taxon>Pseudomonadota</taxon>
        <taxon>Alphaproteobacteria</taxon>
        <taxon>Rhodobacterales</taxon>
        <taxon>Paracoccaceae</taxon>
        <taxon>Pseudooceanicola</taxon>
    </lineage>
</organism>
<dbReference type="STRING" id="1461694.ATO9_10160"/>
<feature type="region of interest" description="Disordered" evidence="1">
    <location>
        <begin position="78"/>
        <end position="100"/>
    </location>
</feature>
<dbReference type="Proteomes" id="UP000030004">
    <property type="component" value="Unassembled WGS sequence"/>
</dbReference>
<reference evidence="3 4" key="1">
    <citation type="journal article" date="2015" name="Antonie Van Leeuwenhoek">
        <title>Pseudooceanicola atlanticus gen. nov. sp. nov., isolated from surface seawater of the Atlantic Ocean and reclassification of Oceanicola batsensis, Oceanicola marinus, Oceanicola nitratireducens, Oceanicola nanhaiensis, Oceanicola antarcticus and Oceanicola flagellatus, as Pseudooceanicola batsensis comb. nov., Pseudooceanicola marinus comb. nov., Pseudooceanicola nitratireducens comb. nov., Pseudooceanicola nanhaiensis comb. nov., Pseudooceanicola antarcticus comb. nov., and Pseudooceanicola flagellatus comb. nov.</title>
        <authorList>
            <person name="Lai Q."/>
            <person name="Li G."/>
            <person name="Liu X."/>
            <person name="Du Y."/>
            <person name="Sun F."/>
            <person name="Shao Z."/>
        </authorList>
    </citation>
    <scope>NUCLEOTIDE SEQUENCE [LARGE SCALE GENOMIC DNA]</scope>
    <source>
        <strain evidence="3 4">22II-s11g</strain>
    </source>
</reference>
<evidence type="ECO:0000313" key="3">
    <source>
        <dbReference type="EMBL" id="KGM49038.1"/>
    </source>
</evidence>
<dbReference type="EMBL" id="AQQX01000003">
    <property type="protein sequence ID" value="KGM49038.1"/>
    <property type="molecule type" value="Genomic_DNA"/>
</dbReference>
<dbReference type="OrthoDB" id="7871801at2"/>
<accession>A0A0A0EFZ5</accession>
<proteinExistence type="predicted"/>
<dbReference type="RefSeq" id="WP_043747990.1">
    <property type="nucleotide sequence ID" value="NZ_AQQX01000003.1"/>
</dbReference>
<sequence>MSKRRQPLFLARHSYRQRRLADAARLLPILGAILMAIPLLWPQGEAPGTPTTSIAMIYVFGVWLALIAAAALLARRLEPQPGPEEDGAGQATPPQSQSEV</sequence>
<feature type="transmembrane region" description="Helical" evidence="2">
    <location>
        <begin position="53"/>
        <end position="74"/>
    </location>
</feature>
<keyword evidence="2" id="KW-0472">Membrane</keyword>
<evidence type="ECO:0000256" key="1">
    <source>
        <dbReference type="SAM" id="MobiDB-lite"/>
    </source>
</evidence>
<feature type="transmembrane region" description="Helical" evidence="2">
    <location>
        <begin position="20"/>
        <end position="41"/>
    </location>
</feature>
<protein>
    <submittedName>
        <fullName evidence="3">Uncharacterized protein</fullName>
    </submittedName>
</protein>
<comment type="caution">
    <text evidence="3">The sequence shown here is derived from an EMBL/GenBank/DDBJ whole genome shotgun (WGS) entry which is preliminary data.</text>
</comment>
<keyword evidence="2" id="KW-1133">Transmembrane helix</keyword>